<dbReference type="VEuPathDB" id="GiardiaDB:QR46_4399"/>
<accession>A0A132NNH9</accession>
<dbReference type="Proteomes" id="UP000070089">
    <property type="component" value="Unassembled WGS sequence"/>
</dbReference>
<dbReference type="EMBL" id="JXTI01000167">
    <property type="protein sequence ID" value="KWX11645.1"/>
    <property type="molecule type" value="Genomic_DNA"/>
</dbReference>
<comment type="caution">
    <text evidence="1">The sequence shown here is derived from an EMBL/GenBank/DDBJ whole genome shotgun (WGS) entry which is preliminary data.</text>
</comment>
<dbReference type="OrthoDB" id="10255312at2759"/>
<evidence type="ECO:0000313" key="2">
    <source>
        <dbReference type="Proteomes" id="UP000070089"/>
    </source>
</evidence>
<name>A0A132NNH9_GIAIN</name>
<evidence type="ECO:0000313" key="1">
    <source>
        <dbReference type="EMBL" id="KWX11645.1"/>
    </source>
</evidence>
<proteinExistence type="predicted"/>
<organism evidence="1 2">
    <name type="scientific">Giardia duodenalis assemblage B</name>
    <dbReference type="NCBI Taxonomy" id="1394984"/>
    <lineage>
        <taxon>Eukaryota</taxon>
        <taxon>Metamonada</taxon>
        <taxon>Diplomonadida</taxon>
        <taxon>Hexamitidae</taxon>
        <taxon>Giardiinae</taxon>
        <taxon>Giardia</taxon>
    </lineage>
</organism>
<gene>
    <name evidence="1" type="ORF">QR46_4399</name>
</gene>
<dbReference type="AlphaFoldDB" id="A0A132NNH9"/>
<reference evidence="1 2" key="1">
    <citation type="journal article" date="2015" name="Mol. Biochem. Parasitol.">
        <title>Identification of polymorphic genes for use in assemblage B genotyping assays through comparative genomics of multiple assemblage B Giardia duodenalis isolates.</title>
        <authorList>
            <person name="Wielinga C."/>
            <person name="Thompson R.C."/>
            <person name="Monis P."/>
            <person name="Ryan U."/>
        </authorList>
    </citation>
    <scope>NUCLEOTIDE SEQUENCE [LARGE SCALE GENOMIC DNA]</scope>
    <source>
        <strain evidence="1 2">BAH15c1</strain>
    </source>
</reference>
<protein>
    <submittedName>
        <fullName evidence="1">Uncharacterized protein</fullName>
    </submittedName>
</protein>
<sequence>MPANDHCADLISHLLYLRALQALYINRRVEKTIYMKQLNDLFGILGSQEGSIQILLKSLGIGTLSELRKLLKDYEIDPAEISSIEYILLERKVISGEHHQKINKDTLKLFKHLGDVITILRADHPLSYKDLLTYGAELISTANDIDPNWPVLTELKELQKQIEGEARQKTNLCPADSKSAFADRLKIIYDKIFC</sequence>